<keyword evidence="1" id="KW-0472">Membrane</keyword>
<dbReference type="AlphaFoldDB" id="A0A0G1L2X0"/>
<dbReference type="EMBL" id="LCIT01000007">
    <property type="protein sequence ID" value="KKT62967.1"/>
    <property type="molecule type" value="Genomic_DNA"/>
</dbReference>
<gene>
    <name evidence="2" type="ORF">UW55_C0007G0007</name>
</gene>
<feature type="transmembrane region" description="Helical" evidence="1">
    <location>
        <begin position="53"/>
        <end position="77"/>
    </location>
</feature>
<evidence type="ECO:0000256" key="1">
    <source>
        <dbReference type="SAM" id="Phobius"/>
    </source>
</evidence>
<reference evidence="2 3" key="1">
    <citation type="journal article" date="2015" name="Nature">
        <title>rRNA introns, odd ribosomes, and small enigmatic genomes across a large radiation of phyla.</title>
        <authorList>
            <person name="Brown C.T."/>
            <person name="Hug L.A."/>
            <person name="Thomas B.C."/>
            <person name="Sharon I."/>
            <person name="Castelle C.J."/>
            <person name="Singh A."/>
            <person name="Wilkins M.J."/>
            <person name="Williams K.H."/>
            <person name="Banfield J.F."/>
        </authorList>
    </citation>
    <scope>NUCLEOTIDE SEQUENCE [LARGE SCALE GENOMIC DNA]</scope>
</reference>
<feature type="transmembrane region" description="Helical" evidence="1">
    <location>
        <begin position="29"/>
        <end position="47"/>
    </location>
</feature>
<sequence>MDNQNYAGLQQDRNADAQDEPIASSGATAVRMSAITATLLILMALGIDGLQVFLNFIVIGVVLNWIIDIFTWLLFFVWLKSLGISGSIKKDKDLKRLIFLASAFGFELLPILNSFPGWTAFALGTVIIEYGGEILEKVPIAKKFIKKKES</sequence>
<proteinExistence type="predicted"/>
<evidence type="ECO:0000313" key="2">
    <source>
        <dbReference type="EMBL" id="KKT62967.1"/>
    </source>
</evidence>
<protein>
    <submittedName>
        <fullName evidence="2">Uncharacterized protein</fullName>
    </submittedName>
</protein>
<keyword evidence="1" id="KW-1133">Transmembrane helix</keyword>
<dbReference type="Proteomes" id="UP000033945">
    <property type="component" value="Unassembled WGS sequence"/>
</dbReference>
<accession>A0A0G1L2X0</accession>
<keyword evidence="1" id="KW-0812">Transmembrane</keyword>
<feature type="transmembrane region" description="Helical" evidence="1">
    <location>
        <begin position="97"/>
        <end position="115"/>
    </location>
</feature>
<organism evidence="2 3">
    <name type="scientific">Candidatus Giovannonibacteria bacterium GW2011_GWA2_44_26</name>
    <dbReference type="NCBI Taxonomy" id="1618648"/>
    <lineage>
        <taxon>Bacteria</taxon>
        <taxon>Candidatus Giovannoniibacteriota</taxon>
    </lineage>
</organism>
<comment type="caution">
    <text evidence="2">The sequence shown here is derived from an EMBL/GenBank/DDBJ whole genome shotgun (WGS) entry which is preliminary data.</text>
</comment>
<evidence type="ECO:0000313" key="3">
    <source>
        <dbReference type="Proteomes" id="UP000033945"/>
    </source>
</evidence>
<name>A0A0G1L2X0_9BACT</name>